<dbReference type="Pfam" id="PF03016">
    <property type="entry name" value="Exostosin_GT47"/>
    <property type="match status" value="2"/>
</dbReference>
<evidence type="ECO:0000259" key="7">
    <source>
        <dbReference type="Pfam" id="PF03016"/>
    </source>
</evidence>
<dbReference type="GO" id="GO:0016757">
    <property type="term" value="F:glycosyltransferase activity"/>
    <property type="evidence" value="ECO:0007669"/>
    <property type="project" value="UniProtKB-KW"/>
</dbReference>
<keyword evidence="4" id="KW-0735">Signal-anchor</keyword>
<dbReference type="InterPro" id="IPR004263">
    <property type="entry name" value="Exostosin"/>
</dbReference>
<comment type="subcellular location">
    <subcellularLocation>
        <location evidence="1">Golgi apparatus membrane</location>
        <topology evidence="1">Single-pass type II membrane protein</topology>
    </subcellularLocation>
</comment>
<sequence>MMHDHDHDHRFDMKPPYDQSQEISSPDHISTHHEHDEVIRVLHEEKPPSIADDRFGPPPPGNDSQNGGSPPEIIQVVMENSSQEVVHDDGHMSTKGITTSKVKSLNNRQVYHEKDVFLENYKEMNTSLKIFIYPHAKNDPFANVLLPEINASPGGNYASESYFKIALSMSHFVTQDPSEADLFFLPFSIASMRHDKRIGVGGIQDFIKDYISTISHKYPFWNRTGGADHFYVACHSIGRTAMEKAPEVRINAIQVVCSSSYFLAGYTAHKDASIPQIWPRPGVRPTRHPSKREMLAFYAGAMNSRVRESLVRTWINDTEIGVHQKRLKTPYSESLLGSKFCLHAKGFEVNTARIGDAIYYGCVPVVLADHYDLPFADILNWSSFAVIISTEDIAFLKTILKKSVDSNEYLKLQKNVINVQKHFQWHSKPVDFDTFYMVMYELWLRRTSIHSNSNLMLHDHENHPFDVKRPSGQSEEIFNLDHILIHQEPLSTANDKFSELVTRNTSNAVVQDEGLISPATGSMPVKELALHDQDVYHEKDVFLENYKEMNTSLKIFIYPHAKNDPFANVLLPEINASPGGNYASESYFKIALSTSHFVTQDPSEADLYFLPFSIASMRHDNRIGVHGIKNFIKDYISTISHKYPFWNRTGGADHFYVACHSIGKTAMEKAPEIRVNAIQAVCSSNYFLAGYTAHKDASIPQIWPRPGVRPTRHPSKRKMLAFYAGAMNSRVRESLVRTWINDTEISVHQKRLNTPYSESLLGSKFCLHAKGFEVNTARIGDAIYYGCVPVVLADYYDLPFADILNWSSFAVVVSTRDMAFLKTILKKSIESSEYIKLQKNVIKVQKHFQWHKKPVDFDTFYMVMYELWLRRSSIRIRLFS</sequence>
<proteinExistence type="inferred from homology"/>
<dbReference type="EMBL" id="BKCJ010007654">
    <property type="protein sequence ID" value="GEU78348.1"/>
    <property type="molecule type" value="Genomic_DNA"/>
</dbReference>
<keyword evidence="4" id="KW-0812">Transmembrane</keyword>
<dbReference type="AlphaFoldDB" id="A0A6L2MWJ5"/>
<feature type="domain" description="Exostosin GT47" evidence="7">
    <location>
        <begin position="125"/>
        <end position="402"/>
    </location>
</feature>
<evidence type="ECO:0000256" key="6">
    <source>
        <dbReference type="SAM" id="MobiDB-lite"/>
    </source>
</evidence>
<evidence type="ECO:0000256" key="5">
    <source>
        <dbReference type="ARBA" id="ARBA00023034"/>
    </source>
</evidence>
<evidence type="ECO:0000256" key="1">
    <source>
        <dbReference type="ARBA" id="ARBA00004323"/>
    </source>
</evidence>
<dbReference type="GO" id="GO:0000139">
    <property type="term" value="C:Golgi membrane"/>
    <property type="evidence" value="ECO:0007669"/>
    <property type="project" value="UniProtKB-SubCell"/>
</dbReference>
<evidence type="ECO:0000313" key="8">
    <source>
        <dbReference type="EMBL" id="GEU78348.1"/>
    </source>
</evidence>
<name>A0A6L2MWJ5_TANCI</name>
<feature type="region of interest" description="Disordered" evidence="6">
    <location>
        <begin position="48"/>
        <end position="72"/>
    </location>
</feature>
<dbReference type="InterPro" id="IPR040911">
    <property type="entry name" value="Exostosin_GT47"/>
</dbReference>
<feature type="compositionally biased region" description="Basic and acidic residues" evidence="6">
    <location>
        <begin position="1"/>
        <end position="15"/>
    </location>
</feature>
<organism evidence="8">
    <name type="scientific">Tanacetum cinerariifolium</name>
    <name type="common">Dalmatian daisy</name>
    <name type="synonym">Chrysanthemum cinerariifolium</name>
    <dbReference type="NCBI Taxonomy" id="118510"/>
    <lineage>
        <taxon>Eukaryota</taxon>
        <taxon>Viridiplantae</taxon>
        <taxon>Streptophyta</taxon>
        <taxon>Embryophyta</taxon>
        <taxon>Tracheophyta</taxon>
        <taxon>Spermatophyta</taxon>
        <taxon>Magnoliopsida</taxon>
        <taxon>eudicotyledons</taxon>
        <taxon>Gunneridae</taxon>
        <taxon>Pentapetalae</taxon>
        <taxon>asterids</taxon>
        <taxon>campanulids</taxon>
        <taxon>Asterales</taxon>
        <taxon>Asteraceae</taxon>
        <taxon>Asteroideae</taxon>
        <taxon>Anthemideae</taxon>
        <taxon>Anthemidinae</taxon>
        <taxon>Tanacetum</taxon>
    </lineage>
</organism>
<keyword evidence="5" id="KW-0333">Golgi apparatus</keyword>
<dbReference type="PANTHER" id="PTHR11062">
    <property type="entry name" value="EXOSTOSIN HEPARAN SULFATE GLYCOSYLTRANSFERASE -RELATED"/>
    <property type="match status" value="1"/>
</dbReference>
<feature type="compositionally biased region" description="Polar residues" evidence="6">
    <location>
        <begin position="18"/>
        <end position="28"/>
    </location>
</feature>
<keyword evidence="8" id="KW-0808">Transferase</keyword>
<keyword evidence="3" id="KW-0328">Glycosyltransferase</keyword>
<comment type="caution">
    <text evidence="8">The sequence shown here is derived from an EMBL/GenBank/DDBJ whole genome shotgun (WGS) entry which is preliminary data.</text>
</comment>
<evidence type="ECO:0000256" key="2">
    <source>
        <dbReference type="ARBA" id="ARBA00010271"/>
    </source>
</evidence>
<protein>
    <submittedName>
        <fullName evidence="8">Probable glycosyltransferase At5g03795</fullName>
    </submittedName>
</protein>
<dbReference type="PANTHER" id="PTHR11062:SF95">
    <property type="entry name" value="EXOSTOSIN GT47 DOMAIN-CONTAINING PROTEIN"/>
    <property type="match status" value="1"/>
</dbReference>
<evidence type="ECO:0000256" key="3">
    <source>
        <dbReference type="ARBA" id="ARBA00022676"/>
    </source>
</evidence>
<accession>A0A6L2MWJ5</accession>
<comment type="similarity">
    <text evidence="2">Belongs to the glycosyltransferase 47 family.</text>
</comment>
<feature type="region of interest" description="Disordered" evidence="6">
    <location>
        <begin position="1"/>
        <end position="36"/>
    </location>
</feature>
<evidence type="ECO:0000256" key="4">
    <source>
        <dbReference type="ARBA" id="ARBA00022968"/>
    </source>
</evidence>
<gene>
    <name evidence="8" type="ORF">Tci_050326</name>
</gene>
<reference evidence="8" key="1">
    <citation type="journal article" date="2019" name="Sci. Rep.">
        <title>Draft genome of Tanacetum cinerariifolium, the natural source of mosquito coil.</title>
        <authorList>
            <person name="Yamashiro T."/>
            <person name="Shiraishi A."/>
            <person name="Satake H."/>
            <person name="Nakayama K."/>
        </authorList>
    </citation>
    <scope>NUCLEOTIDE SEQUENCE</scope>
</reference>
<feature type="domain" description="Exostosin GT47" evidence="7">
    <location>
        <begin position="550"/>
        <end position="827"/>
    </location>
</feature>